<proteinExistence type="predicted"/>
<dbReference type="AlphaFoldDB" id="I1IH35"/>
<feature type="region of interest" description="Disordered" evidence="8">
    <location>
        <begin position="1"/>
        <end position="34"/>
    </location>
</feature>
<name>I1IH35_BRADI</name>
<keyword evidence="2" id="KW-0677">Repeat</keyword>
<dbReference type="GO" id="GO:0006355">
    <property type="term" value="P:regulation of DNA-templated transcription"/>
    <property type="evidence" value="ECO:0000318"/>
    <property type="project" value="GO_Central"/>
</dbReference>
<dbReference type="HOGENOM" id="CLU_059471_1_2_1"/>
<dbReference type="PROSITE" id="PS50157">
    <property type="entry name" value="ZINC_FINGER_C2H2_2"/>
    <property type="match status" value="2"/>
</dbReference>
<protein>
    <recommendedName>
        <fullName evidence="9">C2H2-type domain-containing protein</fullName>
    </recommendedName>
</protein>
<dbReference type="OrthoDB" id="40579at2759"/>
<dbReference type="PANTHER" id="PTHR45988:SF1">
    <property type="entry name" value="ZINC FINGER PROTEIN AZF2"/>
    <property type="match status" value="1"/>
</dbReference>
<dbReference type="EMBL" id="CM000883">
    <property type="protein sequence ID" value="KQJ86119.1"/>
    <property type="molecule type" value="Genomic_DNA"/>
</dbReference>
<feature type="domain" description="C2H2-type" evidence="9">
    <location>
        <begin position="59"/>
        <end position="86"/>
    </location>
</feature>
<dbReference type="eggNOG" id="KOG1721">
    <property type="taxonomic scope" value="Eukaryota"/>
</dbReference>
<evidence type="ECO:0000256" key="1">
    <source>
        <dbReference type="ARBA" id="ARBA00022723"/>
    </source>
</evidence>
<dbReference type="RefSeq" id="XP_003579239.1">
    <property type="nucleotide sequence ID" value="XM_003579191.4"/>
</dbReference>
<dbReference type="SUPFAM" id="SSF57667">
    <property type="entry name" value="beta-beta-alpha zinc fingers"/>
    <property type="match status" value="1"/>
</dbReference>
<reference evidence="11" key="3">
    <citation type="submission" date="2018-08" db="UniProtKB">
        <authorList>
            <consortium name="EnsemblPlants"/>
        </authorList>
    </citation>
    <scope>IDENTIFICATION</scope>
    <source>
        <strain evidence="11">cv. Bd21</strain>
    </source>
</reference>
<accession>I1IH35</accession>
<reference evidence="10" key="2">
    <citation type="submission" date="2017-06" db="EMBL/GenBank/DDBJ databases">
        <title>WGS assembly of Brachypodium distachyon.</title>
        <authorList>
            <consortium name="The International Brachypodium Initiative"/>
            <person name="Lucas S."/>
            <person name="Harmon-Smith M."/>
            <person name="Lail K."/>
            <person name="Tice H."/>
            <person name="Grimwood J."/>
            <person name="Bruce D."/>
            <person name="Barry K."/>
            <person name="Shu S."/>
            <person name="Lindquist E."/>
            <person name="Wang M."/>
            <person name="Pitluck S."/>
            <person name="Vogel J.P."/>
            <person name="Garvin D.F."/>
            <person name="Mockler T.C."/>
            <person name="Schmutz J."/>
            <person name="Rokhsar D."/>
            <person name="Bevan M.W."/>
        </authorList>
    </citation>
    <scope>NUCLEOTIDE SEQUENCE</scope>
    <source>
        <strain evidence="10">Bd21</strain>
    </source>
</reference>
<evidence type="ECO:0000256" key="7">
    <source>
        <dbReference type="PROSITE-ProRule" id="PRU00042"/>
    </source>
</evidence>
<dbReference type="InterPro" id="IPR036236">
    <property type="entry name" value="Znf_C2H2_sf"/>
</dbReference>
<reference evidence="10 11" key="1">
    <citation type="journal article" date="2010" name="Nature">
        <title>Genome sequencing and analysis of the model grass Brachypodium distachyon.</title>
        <authorList>
            <consortium name="International Brachypodium Initiative"/>
        </authorList>
    </citation>
    <scope>NUCLEOTIDE SEQUENCE [LARGE SCALE GENOMIC DNA]</scope>
    <source>
        <strain evidence="10">Bd21</strain>
        <strain evidence="11">cv. Bd21</strain>
    </source>
</reference>
<dbReference type="KEGG" id="bdi:100827022"/>
<keyword evidence="3 7" id="KW-0863">Zinc-finger</keyword>
<feature type="compositionally biased region" description="Polar residues" evidence="8">
    <location>
        <begin position="95"/>
        <end position="109"/>
    </location>
</feature>
<dbReference type="GeneID" id="100827022"/>
<keyword evidence="4" id="KW-0862">Zinc</keyword>
<dbReference type="GO" id="GO:0003700">
    <property type="term" value="F:DNA-binding transcription factor activity"/>
    <property type="evidence" value="ECO:0000318"/>
    <property type="project" value="GO_Central"/>
</dbReference>
<keyword evidence="6" id="KW-0804">Transcription</keyword>
<dbReference type="GO" id="GO:0008270">
    <property type="term" value="F:zinc ion binding"/>
    <property type="evidence" value="ECO:0007669"/>
    <property type="project" value="UniProtKB-KW"/>
</dbReference>
<dbReference type="EnsemblPlants" id="KQJ86119">
    <property type="protein sequence ID" value="KQJ86119"/>
    <property type="gene ID" value="BRADI_4g03410v3"/>
</dbReference>
<dbReference type="GO" id="GO:0000976">
    <property type="term" value="F:transcription cis-regulatory region binding"/>
    <property type="evidence" value="ECO:0000318"/>
    <property type="project" value="GO_Central"/>
</dbReference>
<evidence type="ECO:0000256" key="8">
    <source>
        <dbReference type="SAM" id="MobiDB-lite"/>
    </source>
</evidence>
<feature type="domain" description="C2H2-type" evidence="9">
    <location>
        <begin position="119"/>
        <end position="141"/>
    </location>
</feature>
<dbReference type="PANTHER" id="PTHR45988">
    <property type="entry name" value="C2H2 TYPE ZINC FINGER TRANSCRIPTION FACTOR FAMILY-RELATED"/>
    <property type="match status" value="1"/>
</dbReference>
<dbReference type="EMBL" id="CM000883">
    <property type="protein sequence ID" value="PNT62440.1"/>
    <property type="molecule type" value="Genomic_DNA"/>
</dbReference>
<dbReference type="Pfam" id="PF13912">
    <property type="entry name" value="zf-C2H2_6"/>
    <property type="match status" value="2"/>
</dbReference>
<dbReference type="Gramene" id="PNT62440">
    <property type="protein sequence ID" value="PNT62440"/>
    <property type="gene ID" value="BRADI_4g03410v3"/>
</dbReference>
<organism evidence="11">
    <name type="scientific">Brachypodium distachyon</name>
    <name type="common">Purple false brome</name>
    <name type="synonym">Trachynia distachya</name>
    <dbReference type="NCBI Taxonomy" id="15368"/>
    <lineage>
        <taxon>Eukaryota</taxon>
        <taxon>Viridiplantae</taxon>
        <taxon>Streptophyta</taxon>
        <taxon>Embryophyta</taxon>
        <taxon>Tracheophyta</taxon>
        <taxon>Spermatophyta</taxon>
        <taxon>Magnoliopsida</taxon>
        <taxon>Liliopsida</taxon>
        <taxon>Poales</taxon>
        <taxon>Poaceae</taxon>
        <taxon>BOP clade</taxon>
        <taxon>Pooideae</taxon>
        <taxon>Stipodae</taxon>
        <taxon>Brachypodieae</taxon>
        <taxon>Brachypodium</taxon>
    </lineage>
</organism>
<dbReference type="STRING" id="15368.I1IH35"/>
<keyword evidence="1" id="KW-0479">Metal-binding</keyword>
<dbReference type="OMA" id="RAHECTI"/>
<dbReference type="PROSITE" id="PS00028">
    <property type="entry name" value="ZINC_FINGER_C2H2_1"/>
    <property type="match status" value="2"/>
</dbReference>
<feature type="compositionally biased region" description="Low complexity" evidence="8">
    <location>
        <begin position="1"/>
        <end position="13"/>
    </location>
</feature>
<evidence type="ECO:0000256" key="2">
    <source>
        <dbReference type="ARBA" id="ARBA00022737"/>
    </source>
</evidence>
<dbReference type="InterPro" id="IPR044653">
    <property type="entry name" value="AZF1/2/3-like"/>
</dbReference>
<evidence type="ECO:0000313" key="10">
    <source>
        <dbReference type="EMBL" id="KQJ86119.1"/>
    </source>
</evidence>
<dbReference type="EnsemblPlants" id="PNT62440">
    <property type="protein sequence ID" value="PNT62440"/>
    <property type="gene ID" value="BRADI_4g03410v3"/>
</dbReference>
<dbReference type="Gramene" id="KQJ86119">
    <property type="protein sequence ID" value="KQJ86119"/>
    <property type="gene ID" value="BRADI_4g03410v3"/>
</dbReference>
<feature type="region of interest" description="Disordered" evidence="8">
    <location>
        <begin position="75"/>
        <end position="110"/>
    </location>
</feature>
<evidence type="ECO:0000259" key="9">
    <source>
        <dbReference type="PROSITE" id="PS50157"/>
    </source>
</evidence>
<dbReference type="SMART" id="SM00355">
    <property type="entry name" value="ZnF_C2H2"/>
    <property type="match status" value="2"/>
</dbReference>
<dbReference type="Proteomes" id="UP000008810">
    <property type="component" value="Chromosome 4"/>
</dbReference>
<keyword evidence="5" id="KW-0805">Transcription regulation</keyword>
<evidence type="ECO:0000256" key="6">
    <source>
        <dbReference type="ARBA" id="ARBA00023163"/>
    </source>
</evidence>
<gene>
    <name evidence="11" type="primary">LOC100827022</name>
    <name evidence="10" type="ORF">BRADI_4g03410v3</name>
</gene>
<evidence type="ECO:0000256" key="4">
    <source>
        <dbReference type="ARBA" id="ARBA00022833"/>
    </source>
</evidence>
<dbReference type="Gene3D" id="3.30.160.60">
    <property type="entry name" value="Classic Zinc Finger"/>
    <property type="match status" value="1"/>
</dbReference>
<evidence type="ECO:0000313" key="12">
    <source>
        <dbReference type="Proteomes" id="UP000008810"/>
    </source>
</evidence>
<sequence>MAVEPVLEAAAPVLPSPSPATSASKRKRSRQIMAPSEEEQLALWLLMLARGHRDQERLHGCALCGKAFPSYQALGGHKASHRKPPSLPAPASGADEQQQPQATAASSGYVSGGGKLKAHECNVCGNAFATGQALGGHKRRHYDGTIGSAKGASMATAVNRTRPGFDLNLPALPEAVVVADHRQDKLLSRGSTSSLEKKPRLILTA</sequence>
<evidence type="ECO:0000256" key="3">
    <source>
        <dbReference type="ARBA" id="ARBA00022771"/>
    </source>
</evidence>
<dbReference type="InterPro" id="IPR013087">
    <property type="entry name" value="Znf_C2H2_type"/>
</dbReference>
<dbReference type="GO" id="GO:0005634">
    <property type="term" value="C:nucleus"/>
    <property type="evidence" value="ECO:0000318"/>
    <property type="project" value="GO_Central"/>
</dbReference>
<keyword evidence="12" id="KW-1185">Reference proteome</keyword>
<evidence type="ECO:0000256" key="5">
    <source>
        <dbReference type="ARBA" id="ARBA00023015"/>
    </source>
</evidence>
<evidence type="ECO:0000313" key="11">
    <source>
        <dbReference type="EnsemblPlants" id="PNT62440"/>
    </source>
</evidence>